<organism evidence="2 3">
    <name type="scientific">Prosthecochloris marina</name>
    <dbReference type="NCBI Taxonomy" id="2017681"/>
    <lineage>
        <taxon>Bacteria</taxon>
        <taxon>Pseudomonadati</taxon>
        <taxon>Chlorobiota</taxon>
        <taxon>Chlorobiia</taxon>
        <taxon>Chlorobiales</taxon>
        <taxon>Chlorobiaceae</taxon>
        <taxon>Prosthecochloris</taxon>
    </lineage>
</organism>
<dbReference type="EMBL" id="PDNZ01000011">
    <property type="protein sequence ID" value="PWW81066.1"/>
    <property type="molecule type" value="Genomic_DNA"/>
</dbReference>
<dbReference type="InterPro" id="IPR036390">
    <property type="entry name" value="WH_DNA-bd_sf"/>
</dbReference>
<evidence type="ECO:0000313" key="2">
    <source>
        <dbReference type="EMBL" id="PWW81066.1"/>
    </source>
</evidence>
<sequence length="75" mass="8661">MSLLELKEYLQNRGIVSINDLSVHYNASPETLEPMLEHWIRKGKLRKETPDSSCGNKKSSCSCCTGNDVWYQWIQ</sequence>
<comment type="caution">
    <text evidence="2">The sequence shown here is derived from an EMBL/GenBank/DDBJ whole genome shotgun (WGS) entry which is preliminary data.</text>
</comment>
<dbReference type="OrthoDB" id="467062at2"/>
<dbReference type="Pfam" id="PF09012">
    <property type="entry name" value="FeoC"/>
    <property type="match status" value="1"/>
</dbReference>
<evidence type="ECO:0000313" key="3">
    <source>
        <dbReference type="Proteomes" id="UP000246278"/>
    </source>
</evidence>
<dbReference type="InterPro" id="IPR015102">
    <property type="entry name" value="Tscrpt_reg_HTH_FeoC"/>
</dbReference>
<feature type="domain" description="Transcriptional regulator HTH-type FeoC" evidence="1">
    <location>
        <begin position="2"/>
        <end position="71"/>
    </location>
</feature>
<name>A0A317T6G0_9CHLB</name>
<keyword evidence="3" id="KW-1185">Reference proteome</keyword>
<dbReference type="AlphaFoldDB" id="A0A317T6G0"/>
<evidence type="ECO:0000259" key="1">
    <source>
        <dbReference type="Pfam" id="PF09012"/>
    </source>
</evidence>
<protein>
    <recommendedName>
        <fullName evidence="1">Transcriptional regulator HTH-type FeoC domain-containing protein</fullName>
    </recommendedName>
</protein>
<dbReference type="Gene3D" id="1.10.10.10">
    <property type="entry name" value="Winged helix-like DNA-binding domain superfamily/Winged helix DNA-binding domain"/>
    <property type="match status" value="1"/>
</dbReference>
<gene>
    <name evidence="2" type="ORF">CR164_12250</name>
</gene>
<accession>A0A317T6G0</accession>
<proteinExistence type="predicted"/>
<dbReference type="Proteomes" id="UP000246278">
    <property type="component" value="Unassembled WGS sequence"/>
</dbReference>
<dbReference type="InterPro" id="IPR036388">
    <property type="entry name" value="WH-like_DNA-bd_sf"/>
</dbReference>
<dbReference type="SUPFAM" id="SSF46785">
    <property type="entry name" value="Winged helix' DNA-binding domain"/>
    <property type="match status" value="1"/>
</dbReference>
<reference evidence="3" key="1">
    <citation type="submission" date="2017-10" db="EMBL/GenBank/DDBJ databases">
        <authorList>
            <person name="Gaisin V.A."/>
            <person name="Rysina M.S."/>
            <person name="Grouzdev D.S."/>
        </authorList>
    </citation>
    <scope>NUCLEOTIDE SEQUENCE [LARGE SCALE GENOMIC DNA]</scope>
    <source>
        <strain evidence="3">V1</strain>
    </source>
</reference>